<gene>
    <name evidence="1" type="ORF">AVEN_188884_1</name>
</gene>
<dbReference type="EMBL" id="BGPR01104025">
    <property type="protein sequence ID" value="GBM68291.1"/>
    <property type="molecule type" value="Genomic_DNA"/>
</dbReference>
<accession>A0A4Y2HSB4</accession>
<evidence type="ECO:0000313" key="1">
    <source>
        <dbReference type="EMBL" id="GBM68291.1"/>
    </source>
</evidence>
<reference evidence="1 2" key="1">
    <citation type="journal article" date="2019" name="Sci. Rep.">
        <title>Orb-weaving spider Araneus ventricosus genome elucidates the spidroin gene catalogue.</title>
        <authorList>
            <person name="Kono N."/>
            <person name="Nakamura H."/>
            <person name="Ohtoshi R."/>
            <person name="Moran D.A.P."/>
            <person name="Shinohara A."/>
            <person name="Yoshida Y."/>
            <person name="Fujiwara M."/>
            <person name="Mori M."/>
            <person name="Tomita M."/>
            <person name="Arakawa K."/>
        </authorList>
    </citation>
    <scope>NUCLEOTIDE SEQUENCE [LARGE SCALE GENOMIC DNA]</scope>
</reference>
<comment type="caution">
    <text evidence="1">The sequence shown here is derived from an EMBL/GenBank/DDBJ whole genome shotgun (WGS) entry which is preliminary data.</text>
</comment>
<dbReference type="Proteomes" id="UP000499080">
    <property type="component" value="Unassembled WGS sequence"/>
</dbReference>
<organism evidence="1 2">
    <name type="scientific">Araneus ventricosus</name>
    <name type="common">Orbweaver spider</name>
    <name type="synonym">Epeira ventricosa</name>
    <dbReference type="NCBI Taxonomy" id="182803"/>
    <lineage>
        <taxon>Eukaryota</taxon>
        <taxon>Metazoa</taxon>
        <taxon>Ecdysozoa</taxon>
        <taxon>Arthropoda</taxon>
        <taxon>Chelicerata</taxon>
        <taxon>Arachnida</taxon>
        <taxon>Araneae</taxon>
        <taxon>Araneomorphae</taxon>
        <taxon>Entelegynae</taxon>
        <taxon>Araneoidea</taxon>
        <taxon>Araneidae</taxon>
        <taxon>Araneus</taxon>
    </lineage>
</organism>
<protein>
    <submittedName>
        <fullName evidence="1">Uncharacterized protein</fullName>
    </submittedName>
</protein>
<proteinExistence type="predicted"/>
<sequence>MSMRLTRCSHRIWHSLLVEESFDLIFQFGLQPRQNNLPDLCLRMFSLSLSPDRRYHTFWHRAQQSISLLSKKAAYQLPHLQSIYSPSNLTVSGRKCLLLEFGAHLRFKLNKSLAA</sequence>
<evidence type="ECO:0000313" key="2">
    <source>
        <dbReference type="Proteomes" id="UP000499080"/>
    </source>
</evidence>
<name>A0A4Y2HSB4_ARAVE</name>
<keyword evidence="2" id="KW-1185">Reference proteome</keyword>
<dbReference type="AlphaFoldDB" id="A0A4Y2HSB4"/>